<keyword evidence="2" id="KW-1185">Reference proteome</keyword>
<organism evidence="1 2">
    <name type="scientific">Aspergillus eucalypticola (strain CBS 122712 / IBT 29274)</name>
    <dbReference type="NCBI Taxonomy" id="1448314"/>
    <lineage>
        <taxon>Eukaryota</taxon>
        <taxon>Fungi</taxon>
        <taxon>Dikarya</taxon>
        <taxon>Ascomycota</taxon>
        <taxon>Pezizomycotina</taxon>
        <taxon>Eurotiomycetes</taxon>
        <taxon>Eurotiomycetidae</taxon>
        <taxon>Eurotiales</taxon>
        <taxon>Aspergillaceae</taxon>
        <taxon>Aspergillus</taxon>
        <taxon>Aspergillus subgen. Circumdati</taxon>
    </lineage>
</organism>
<dbReference type="GeneID" id="37052878"/>
<gene>
    <name evidence="1" type="ORF">BO83DRAFT_377156</name>
</gene>
<sequence length="63" mass="6997">MIHSSPRYAQGGPDSTLYHPFPTLDPEAIKYASRSSGNKTWNTVEHGIIIENGFMPASDNFPF</sequence>
<protein>
    <submittedName>
        <fullName evidence="1">Uncharacterized protein</fullName>
    </submittedName>
</protein>
<evidence type="ECO:0000313" key="2">
    <source>
        <dbReference type="Proteomes" id="UP000246171"/>
    </source>
</evidence>
<proteinExistence type="predicted"/>
<dbReference type="RefSeq" id="XP_025389677.1">
    <property type="nucleotide sequence ID" value="XM_025530916.1"/>
</dbReference>
<dbReference type="Proteomes" id="UP000246171">
    <property type="component" value="Unassembled WGS sequence"/>
</dbReference>
<dbReference type="EMBL" id="MSFU01000008">
    <property type="protein sequence ID" value="PWY76687.1"/>
    <property type="molecule type" value="Genomic_DNA"/>
</dbReference>
<name>A0A317VUI8_ASPEC</name>
<dbReference type="VEuPathDB" id="FungiDB:BO83DRAFT_377156"/>
<evidence type="ECO:0000313" key="1">
    <source>
        <dbReference type="EMBL" id="PWY76687.1"/>
    </source>
</evidence>
<dbReference type="AlphaFoldDB" id="A0A317VUI8"/>
<reference evidence="1" key="1">
    <citation type="submission" date="2016-12" db="EMBL/GenBank/DDBJ databases">
        <title>The genomes of Aspergillus section Nigri reveals drivers in fungal speciation.</title>
        <authorList>
            <consortium name="DOE Joint Genome Institute"/>
            <person name="Vesth T.C."/>
            <person name="Nybo J."/>
            <person name="Theobald S."/>
            <person name="Brandl J."/>
            <person name="Frisvad J.C."/>
            <person name="Nielsen K.F."/>
            <person name="Lyhne E.K."/>
            <person name="Kogle M.E."/>
            <person name="Kuo A."/>
            <person name="Riley R."/>
            <person name="Clum A."/>
            <person name="Nolan M."/>
            <person name="Lipzen A."/>
            <person name="Salamov A."/>
            <person name="Henrissat B."/>
            <person name="Wiebenga A."/>
            <person name="De vries R.P."/>
            <person name="Grigoriev I.V."/>
            <person name="Mortensen U.H."/>
            <person name="Andersen M.R."/>
            <person name="Baker S.E."/>
        </authorList>
    </citation>
    <scope>NUCLEOTIDE SEQUENCE</scope>
    <source>
        <strain evidence="1">CBS 122712</strain>
    </source>
</reference>
<comment type="caution">
    <text evidence="1">The sequence shown here is derived from an EMBL/GenBank/DDBJ whole genome shotgun (WGS) entry which is preliminary data.</text>
</comment>
<accession>A0A317VUI8</accession>